<dbReference type="PRINTS" id="PR00344">
    <property type="entry name" value="BCTRLSENSOR"/>
</dbReference>
<evidence type="ECO:0000256" key="5">
    <source>
        <dbReference type="ARBA" id="ARBA00017322"/>
    </source>
</evidence>
<keyword evidence="8" id="KW-0808">Transferase</keyword>
<evidence type="ECO:0000256" key="10">
    <source>
        <dbReference type="ARBA" id="ARBA00022777"/>
    </source>
</evidence>
<keyword evidence="11" id="KW-0408">Iron</keyword>
<evidence type="ECO:0000256" key="1">
    <source>
        <dbReference type="ARBA" id="ARBA00000085"/>
    </source>
</evidence>
<keyword evidence="6" id="KW-0004">4Fe-4S</keyword>
<evidence type="ECO:0000259" key="17">
    <source>
        <dbReference type="PROSITE" id="PS50109"/>
    </source>
</evidence>
<evidence type="ECO:0000313" key="19">
    <source>
        <dbReference type="Proteomes" id="UP000284824"/>
    </source>
</evidence>
<dbReference type="GO" id="GO:0000155">
    <property type="term" value="F:phosphorelay sensor kinase activity"/>
    <property type="evidence" value="ECO:0007669"/>
    <property type="project" value="InterPro"/>
</dbReference>
<evidence type="ECO:0000256" key="12">
    <source>
        <dbReference type="ARBA" id="ARBA00023012"/>
    </source>
</evidence>
<dbReference type="InterPro" id="IPR004358">
    <property type="entry name" value="Sig_transdc_His_kin-like_C"/>
</dbReference>
<keyword evidence="10 18" id="KW-0418">Kinase</keyword>
<dbReference type="InterPro" id="IPR011712">
    <property type="entry name" value="Sig_transdc_His_kin_sub3_dim/P"/>
</dbReference>
<name>A0A438MLB6_9ACTN</name>
<dbReference type="EMBL" id="SAUN01000001">
    <property type="protein sequence ID" value="RVX46385.1"/>
    <property type="molecule type" value="Genomic_DNA"/>
</dbReference>
<comment type="function">
    <text evidence="14">Member of the two-component regulatory system NreB/NreC involved in the control of dissimilatory nitrate/nitrite reduction in response to oxygen. NreB functions as a direct oxygen sensor histidine kinase which is autophosphorylated, in the absence of oxygen, probably at the conserved histidine residue, and transfers its phosphate group probably to a conserved aspartate residue of NreC. NreB/NreC activates the expression of the nitrate (narGHJI) and nitrite (nir) reductase operons, as well as the putative nitrate transporter gene narT.</text>
</comment>
<keyword evidence="19" id="KW-1185">Reference proteome</keyword>
<sequence length="417" mass="44903">MPTVADTRLDRWEPLLERLMAAVPYLLLAISTALSWLTDDRPWTYHLVTLGLAALAAAWIRVMIPRHPAVYVAGLVILIAVLCTRGIWFAGFFSFTGYLHSWQLLNGKWRFAGVAATAAISITTYNGGLPEPTPAGILTHVLFTAAIVAVVSLFSFFGEVTAERSTERKKMVARLEEAMRENAGLHAQLLVQAREAGVLDERQRMAGEIHDTLAQGLTGIITQLQAAVRAEADPSAWRRHIDNAVQLARESLAEARRSVHAVGPGPLEAAPLPDALAEIATGWSELNGVRVEVTTTGTVRALHPEVEASLLRIAQEALANIAKHAGASRVGVTLSYMEDVITLDVRDDGAGFDPARALDGGGFGLASMRKRVTRLAGRFEIESEPGAGTAISAAIPAILKEPSEERSKETFKETPSA</sequence>
<dbReference type="GO" id="GO:0051539">
    <property type="term" value="F:4 iron, 4 sulfur cluster binding"/>
    <property type="evidence" value="ECO:0007669"/>
    <property type="project" value="UniProtKB-KW"/>
</dbReference>
<evidence type="ECO:0000256" key="11">
    <source>
        <dbReference type="ARBA" id="ARBA00023004"/>
    </source>
</evidence>
<dbReference type="Pfam" id="PF07730">
    <property type="entry name" value="HisKA_3"/>
    <property type="match status" value="1"/>
</dbReference>
<keyword evidence="7" id="KW-0963">Cytoplasm</keyword>
<keyword evidence="16" id="KW-1133">Transmembrane helix</keyword>
<dbReference type="GO" id="GO:0016020">
    <property type="term" value="C:membrane"/>
    <property type="evidence" value="ECO:0007669"/>
    <property type="project" value="InterPro"/>
</dbReference>
<reference evidence="18 19" key="1">
    <citation type="submission" date="2019-01" db="EMBL/GenBank/DDBJ databases">
        <title>Sequencing the genomes of 1000 actinobacteria strains.</title>
        <authorList>
            <person name="Klenk H.-P."/>
        </authorList>
    </citation>
    <scope>NUCLEOTIDE SEQUENCE [LARGE SCALE GENOMIC DNA]</scope>
    <source>
        <strain evidence="18 19">DSM 43925</strain>
    </source>
</reference>
<dbReference type="EC" id="2.7.13.3" evidence="4"/>
<dbReference type="Gene3D" id="1.20.5.1930">
    <property type="match status" value="1"/>
</dbReference>
<comment type="catalytic activity">
    <reaction evidence="1">
        <text>ATP + protein L-histidine = ADP + protein N-phospho-L-histidine.</text>
        <dbReference type="EC" id="2.7.13.3"/>
    </reaction>
</comment>
<dbReference type="Pfam" id="PF02518">
    <property type="entry name" value="HATPase_c"/>
    <property type="match status" value="1"/>
</dbReference>
<gene>
    <name evidence="18" type="ORF">EDD27_9261</name>
</gene>
<comment type="cofactor">
    <cofactor evidence="2">
        <name>[4Fe-4S] cluster</name>
        <dbReference type="ChEBI" id="CHEBI:49883"/>
    </cofactor>
</comment>
<feature type="transmembrane region" description="Helical" evidence="16">
    <location>
        <begin position="141"/>
        <end position="162"/>
    </location>
</feature>
<dbReference type="GO" id="GO:0046983">
    <property type="term" value="F:protein dimerization activity"/>
    <property type="evidence" value="ECO:0007669"/>
    <property type="project" value="InterPro"/>
</dbReference>
<dbReference type="InterPro" id="IPR036890">
    <property type="entry name" value="HATPase_C_sf"/>
</dbReference>
<evidence type="ECO:0000256" key="15">
    <source>
        <dbReference type="ARBA" id="ARBA00030800"/>
    </source>
</evidence>
<dbReference type="PANTHER" id="PTHR24421:SF62">
    <property type="entry name" value="SENSORY TRANSDUCTION HISTIDINE KINASE"/>
    <property type="match status" value="1"/>
</dbReference>
<feature type="transmembrane region" description="Helical" evidence="16">
    <location>
        <begin position="70"/>
        <end position="99"/>
    </location>
</feature>
<feature type="transmembrane region" description="Helical" evidence="16">
    <location>
        <begin position="44"/>
        <end position="64"/>
    </location>
</feature>
<evidence type="ECO:0000256" key="7">
    <source>
        <dbReference type="ARBA" id="ARBA00022490"/>
    </source>
</evidence>
<comment type="caution">
    <text evidence="18">The sequence shown here is derived from an EMBL/GenBank/DDBJ whole genome shotgun (WGS) entry which is preliminary data.</text>
</comment>
<dbReference type="GO" id="GO:0046872">
    <property type="term" value="F:metal ion binding"/>
    <property type="evidence" value="ECO:0007669"/>
    <property type="project" value="UniProtKB-KW"/>
</dbReference>
<dbReference type="PROSITE" id="PS50109">
    <property type="entry name" value="HIS_KIN"/>
    <property type="match status" value="1"/>
</dbReference>
<keyword evidence="16" id="KW-0812">Transmembrane</keyword>
<evidence type="ECO:0000256" key="8">
    <source>
        <dbReference type="ARBA" id="ARBA00022679"/>
    </source>
</evidence>
<keyword evidence="13" id="KW-0411">Iron-sulfur</keyword>
<evidence type="ECO:0000256" key="6">
    <source>
        <dbReference type="ARBA" id="ARBA00022485"/>
    </source>
</evidence>
<evidence type="ECO:0000256" key="14">
    <source>
        <dbReference type="ARBA" id="ARBA00024827"/>
    </source>
</evidence>
<protein>
    <recommendedName>
        <fullName evidence="5">Oxygen sensor histidine kinase NreB</fullName>
        <ecNumber evidence="4">2.7.13.3</ecNumber>
    </recommendedName>
    <alternativeName>
        <fullName evidence="15">Nitrogen regulation protein B</fullName>
    </alternativeName>
</protein>
<dbReference type="InterPro" id="IPR050482">
    <property type="entry name" value="Sensor_HK_TwoCompSys"/>
</dbReference>
<feature type="transmembrane region" description="Helical" evidence="16">
    <location>
        <begin position="19"/>
        <end position="37"/>
    </location>
</feature>
<evidence type="ECO:0000256" key="9">
    <source>
        <dbReference type="ARBA" id="ARBA00022723"/>
    </source>
</evidence>
<dbReference type="CDD" id="cd16917">
    <property type="entry name" value="HATPase_UhpB-NarQ-NarX-like"/>
    <property type="match status" value="1"/>
</dbReference>
<evidence type="ECO:0000256" key="3">
    <source>
        <dbReference type="ARBA" id="ARBA00004496"/>
    </source>
</evidence>
<comment type="subcellular location">
    <subcellularLocation>
        <location evidence="3">Cytoplasm</location>
    </subcellularLocation>
</comment>
<evidence type="ECO:0000313" key="18">
    <source>
        <dbReference type="EMBL" id="RVX46385.1"/>
    </source>
</evidence>
<feature type="transmembrane region" description="Helical" evidence="16">
    <location>
        <begin position="111"/>
        <end position="129"/>
    </location>
</feature>
<keyword evidence="12" id="KW-0902">Two-component regulatory system</keyword>
<evidence type="ECO:0000256" key="16">
    <source>
        <dbReference type="SAM" id="Phobius"/>
    </source>
</evidence>
<accession>A0A438MLB6</accession>
<dbReference type="SMART" id="SM00387">
    <property type="entry name" value="HATPase_c"/>
    <property type="match status" value="1"/>
</dbReference>
<dbReference type="GO" id="GO:0005737">
    <property type="term" value="C:cytoplasm"/>
    <property type="evidence" value="ECO:0007669"/>
    <property type="project" value="UniProtKB-SubCell"/>
</dbReference>
<dbReference type="PANTHER" id="PTHR24421">
    <property type="entry name" value="NITRATE/NITRITE SENSOR PROTEIN NARX-RELATED"/>
    <property type="match status" value="1"/>
</dbReference>
<organism evidence="18 19">
    <name type="scientific">Nonomuraea polychroma</name>
    <dbReference type="NCBI Taxonomy" id="46176"/>
    <lineage>
        <taxon>Bacteria</taxon>
        <taxon>Bacillati</taxon>
        <taxon>Actinomycetota</taxon>
        <taxon>Actinomycetes</taxon>
        <taxon>Streptosporangiales</taxon>
        <taxon>Streptosporangiaceae</taxon>
        <taxon>Nonomuraea</taxon>
    </lineage>
</organism>
<feature type="domain" description="Histidine kinase" evidence="17">
    <location>
        <begin position="310"/>
        <end position="399"/>
    </location>
</feature>
<dbReference type="AlphaFoldDB" id="A0A438MLB6"/>
<evidence type="ECO:0000256" key="13">
    <source>
        <dbReference type="ARBA" id="ARBA00023014"/>
    </source>
</evidence>
<evidence type="ECO:0000256" key="2">
    <source>
        <dbReference type="ARBA" id="ARBA00001966"/>
    </source>
</evidence>
<keyword evidence="16" id="KW-0472">Membrane</keyword>
<dbReference type="Proteomes" id="UP000284824">
    <property type="component" value="Unassembled WGS sequence"/>
</dbReference>
<evidence type="ECO:0000256" key="4">
    <source>
        <dbReference type="ARBA" id="ARBA00012438"/>
    </source>
</evidence>
<dbReference type="InterPro" id="IPR005467">
    <property type="entry name" value="His_kinase_dom"/>
</dbReference>
<proteinExistence type="predicted"/>
<dbReference type="InterPro" id="IPR003594">
    <property type="entry name" value="HATPase_dom"/>
</dbReference>
<keyword evidence="9" id="KW-0479">Metal-binding</keyword>
<dbReference type="Gene3D" id="3.30.565.10">
    <property type="entry name" value="Histidine kinase-like ATPase, C-terminal domain"/>
    <property type="match status" value="1"/>
</dbReference>
<dbReference type="SUPFAM" id="SSF55874">
    <property type="entry name" value="ATPase domain of HSP90 chaperone/DNA topoisomerase II/histidine kinase"/>
    <property type="match status" value="1"/>
</dbReference>